<dbReference type="InterPro" id="IPR036179">
    <property type="entry name" value="Ig-like_dom_sf"/>
</dbReference>
<dbReference type="SUPFAM" id="SSF50044">
    <property type="entry name" value="SH3-domain"/>
    <property type="match status" value="1"/>
</dbReference>
<dbReference type="InterPro" id="IPR011993">
    <property type="entry name" value="PH-like_dom_sf"/>
</dbReference>
<dbReference type="PANTHER" id="PTHR22826">
    <property type="entry name" value="RHO GUANINE EXCHANGE FACTOR-RELATED"/>
    <property type="match status" value="1"/>
</dbReference>
<comment type="subcellular location">
    <subcellularLocation>
        <location evidence="1">Cytoplasm</location>
    </subcellularLocation>
</comment>
<evidence type="ECO:0000256" key="6">
    <source>
        <dbReference type="ARBA" id="ARBA00023319"/>
    </source>
</evidence>
<dbReference type="InterPro" id="IPR001849">
    <property type="entry name" value="PH_domain"/>
</dbReference>
<evidence type="ECO:0000259" key="11">
    <source>
        <dbReference type="PROSITE" id="PS50835"/>
    </source>
</evidence>
<dbReference type="SUPFAM" id="SSF50729">
    <property type="entry name" value="PH domain-like"/>
    <property type="match status" value="1"/>
</dbReference>
<organism evidence="12 13">
    <name type="scientific">Callorhinus ursinus</name>
    <name type="common">Northern fur seal</name>
    <dbReference type="NCBI Taxonomy" id="34884"/>
    <lineage>
        <taxon>Eukaryota</taxon>
        <taxon>Metazoa</taxon>
        <taxon>Chordata</taxon>
        <taxon>Craniata</taxon>
        <taxon>Vertebrata</taxon>
        <taxon>Euteleostomi</taxon>
        <taxon>Mammalia</taxon>
        <taxon>Eutheria</taxon>
        <taxon>Laurasiatheria</taxon>
        <taxon>Carnivora</taxon>
        <taxon>Caniformia</taxon>
        <taxon>Pinnipedia</taxon>
        <taxon>Otariidae</taxon>
        <taxon>Callorhinus</taxon>
    </lineage>
</organism>
<dbReference type="PROSITE" id="PS50010">
    <property type="entry name" value="DH_2"/>
    <property type="match status" value="1"/>
</dbReference>
<dbReference type="PROSITE" id="PS50003">
    <property type="entry name" value="PH_DOMAIN"/>
    <property type="match status" value="1"/>
</dbReference>
<keyword evidence="4" id="KW-0963">Cytoplasm</keyword>
<dbReference type="Pfam" id="PF22697">
    <property type="entry name" value="SOS1_NGEF_PH"/>
    <property type="match status" value="1"/>
</dbReference>
<gene>
    <name evidence="13" type="primary">LOC112817975</name>
</gene>
<dbReference type="GO" id="GO:0003007">
    <property type="term" value="P:heart morphogenesis"/>
    <property type="evidence" value="ECO:0007669"/>
    <property type="project" value="UniProtKB-ARBA"/>
</dbReference>
<feature type="non-terminal residue" evidence="13">
    <location>
        <position position="1"/>
    </location>
</feature>
<dbReference type="GO" id="GO:0019898">
    <property type="term" value="C:extrinsic component of membrane"/>
    <property type="evidence" value="ECO:0007669"/>
    <property type="project" value="TreeGrafter"/>
</dbReference>
<evidence type="ECO:0000256" key="1">
    <source>
        <dbReference type="ARBA" id="ARBA00004496"/>
    </source>
</evidence>
<sequence>VPHPSGAFGGVGASVGQAGPLPWSESASFPQIFDIYVVTADYLPLGAEQDAISLREGQYVEVLDSAHALRWLVRTKPTKSSPSRQGWVSPAYLDKRLKLSPEWGPTEAPEFPGEAVSEDEYKTRLSSIIQELLSSEQAFVGKLQFLQDHHIQHLERCPHVPTAVASQKAVIFRNVQDISHFHSSFQQELQNCDTDDDVAMCFIKNQEAFEKYLEFLVGRVQAESAVVSTAVQDFYKKYTEEVLSAADPSQPPPPPLQHFLERPVQRIQQYQALLKELIRNKARNGQNCALLEQAYALVSALPQRAENQLHVSLMENYPGTLEALGEPIRQGHFIVWEGAPGARMPWKGHHRHVFLFRHHLVVCKTRRDSRTDTFSYVFRNMMKLSSIDLNDRVEGDDRAFEIWHEREDSVRKYLLQARTVITKNSWVKEVCSIQQRLARPVWHPPDFEEELADCTAELGETVKLACRVTGTPKPVVSWYKDGKPVEVDPHHILIEDPDGSCALILDNLTGVDSGQYMCFAASAAGNASTLGKILVQVPPRFVKKVRAVPFVEGEDAQVTCTIEGAPHPQIRWYKDGALITPSSKYRTLSEPRSGLMVLEILTASKDDLGHYECEVRWAGTGDLPRGPPSPRIPEP</sequence>
<dbReference type="InterPro" id="IPR001452">
    <property type="entry name" value="SH3_domain"/>
</dbReference>
<dbReference type="InterPro" id="IPR035526">
    <property type="entry name" value="Obscurin_SH3"/>
</dbReference>
<evidence type="ECO:0000256" key="5">
    <source>
        <dbReference type="ARBA" id="ARBA00022658"/>
    </source>
</evidence>
<dbReference type="InterPro" id="IPR013098">
    <property type="entry name" value="Ig_I-set"/>
</dbReference>
<feature type="domain" description="PH" evidence="9">
    <location>
        <begin position="326"/>
        <end position="435"/>
    </location>
</feature>
<name>A0A3Q7NIJ7_CALUR</name>
<dbReference type="RefSeq" id="XP_025721045.1">
    <property type="nucleotide sequence ID" value="XM_025865260.1"/>
</dbReference>
<keyword evidence="12" id="KW-1185">Reference proteome</keyword>
<dbReference type="GO" id="GO:0005085">
    <property type="term" value="F:guanyl-nucleotide exchange factor activity"/>
    <property type="evidence" value="ECO:0007669"/>
    <property type="project" value="UniProtKB-KW"/>
</dbReference>
<dbReference type="AlphaFoldDB" id="A0A3Q7NIJ7"/>
<dbReference type="SMART" id="SM00325">
    <property type="entry name" value="RhoGEF"/>
    <property type="match status" value="1"/>
</dbReference>
<keyword evidence="3 7" id="KW-0728">SH3 domain</keyword>
<dbReference type="InterPro" id="IPR000219">
    <property type="entry name" value="DH_dom"/>
</dbReference>
<dbReference type="InterPro" id="IPR007110">
    <property type="entry name" value="Ig-like_dom"/>
</dbReference>
<dbReference type="InterPro" id="IPR003598">
    <property type="entry name" value="Ig_sub2"/>
</dbReference>
<dbReference type="InterPro" id="IPR055251">
    <property type="entry name" value="SOS1_NGEF_PH"/>
</dbReference>
<protein>
    <submittedName>
        <fullName evidence="13">Obscurin-like</fullName>
    </submittedName>
</protein>
<evidence type="ECO:0000313" key="13">
    <source>
        <dbReference type="RefSeq" id="XP_025721045.1"/>
    </source>
</evidence>
<dbReference type="FunFam" id="1.20.900.10:FF:000027">
    <property type="entry name" value="Obscurin, cytoskeletal calmodulin and titin-interacting RhoGEF"/>
    <property type="match status" value="1"/>
</dbReference>
<dbReference type="SUPFAM" id="SSF48726">
    <property type="entry name" value="Immunoglobulin"/>
    <property type="match status" value="2"/>
</dbReference>
<dbReference type="Gene3D" id="1.20.900.10">
    <property type="entry name" value="Dbl homology (DH) domain"/>
    <property type="match status" value="1"/>
</dbReference>
<dbReference type="InParanoid" id="A0A3Q7NIJ7"/>
<evidence type="ECO:0000256" key="4">
    <source>
        <dbReference type="ARBA" id="ARBA00022490"/>
    </source>
</evidence>
<dbReference type="CDD" id="cd12025">
    <property type="entry name" value="SH3_Obscurin_like"/>
    <property type="match status" value="1"/>
</dbReference>
<dbReference type="FunFam" id="2.60.40.10:FF:000107">
    <property type="entry name" value="Myosin, light chain kinase a"/>
    <property type="match status" value="1"/>
</dbReference>
<keyword evidence="5" id="KW-0344">Guanine-nucleotide releasing factor</keyword>
<reference evidence="13" key="2">
    <citation type="submission" date="2025-08" db="UniProtKB">
        <authorList>
            <consortium name="RefSeq"/>
        </authorList>
    </citation>
    <scope>IDENTIFICATION</scope>
    <source>
        <tissue evidence="13">Blood</tissue>
    </source>
</reference>
<dbReference type="Proteomes" id="UP000286641">
    <property type="component" value="Unplaced"/>
</dbReference>
<evidence type="ECO:0000259" key="8">
    <source>
        <dbReference type="PROSITE" id="PS50002"/>
    </source>
</evidence>
<keyword evidence="6" id="KW-0393">Immunoglobulin domain</keyword>
<dbReference type="SMART" id="SM00409">
    <property type="entry name" value="IG"/>
    <property type="match status" value="2"/>
</dbReference>
<dbReference type="SMART" id="SM00233">
    <property type="entry name" value="PH"/>
    <property type="match status" value="1"/>
</dbReference>
<dbReference type="PANTHER" id="PTHR22826:SF106">
    <property type="entry name" value="TRIO, ISOFORM A"/>
    <property type="match status" value="1"/>
</dbReference>
<dbReference type="FunFam" id="2.30.29.30:FF:000197">
    <property type="entry name" value="obscurin isoform X5"/>
    <property type="match status" value="1"/>
</dbReference>
<comment type="similarity">
    <text evidence="2">Belongs to the protein kinase superfamily. CAMK Ser/Thr protein kinase family.</text>
</comment>
<evidence type="ECO:0000313" key="12">
    <source>
        <dbReference type="Proteomes" id="UP000286641"/>
    </source>
</evidence>
<dbReference type="InterPro" id="IPR013783">
    <property type="entry name" value="Ig-like_fold"/>
</dbReference>
<feature type="domain" description="Ig-like" evidence="11">
    <location>
        <begin position="539"/>
        <end position="615"/>
    </location>
</feature>
<dbReference type="InterPro" id="IPR003599">
    <property type="entry name" value="Ig_sub"/>
</dbReference>
<dbReference type="InterPro" id="IPR035899">
    <property type="entry name" value="DBL_dom_sf"/>
</dbReference>
<dbReference type="FunFam" id="2.60.40.10:FF:000380">
    <property type="entry name" value="obscurin isoform X3"/>
    <property type="match status" value="1"/>
</dbReference>
<dbReference type="InterPro" id="IPR051336">
    <property type="entry name" value="RhoGEF_Guanine_NuclExch_SF"/>
</dbReference>
<reference key="1">
    <citation type="submission" date="2019-01" db="UniProtKB">
        <authorList>
            <consortium name="RefSeq"/>
        </authorList>
    </citation>
    <scope>IDENTIFICATION</scope>
</reference>
<dbReference type="SMART" id="SM00408">
    <property type="entry name" value="IGc2"/>
    <property type="match status" value="2"/>
</dbReference>
<accession>A0A3Q7NIJ7</accession>
<feature type="domain" description="Ig-like" evidence="11">
    <location>
        <begin position="445"/>
        <end position="528"/>
    </location>
</feature>
<dbReference type="CDD" id="cd20971">
    <property type="entry name" value="IgI_1_Titin-A168_like"/>
    <property type="match status" value="1"/>
</dbReference>
<evidence type="ECO:0000259" key="10">
    <source>
        <dbReference type="PROSITE" id="PS50010"/>
    </source>
</evidence>
<proteinExistence type="inferred from homology"/>
<dbReference type="Gene3D" id="2.60.40.10">
    <property type="entry name" value="Immunoglobulins"/>
    <property type="match status" value="2"/>
</dbReference>
<dbReference type="Pfam" id="PF00621">
    <property type="entry name" value="RhoGEF"/>
    <property type="match status" value="1"/>
</dbReference>
<dbReference type="Gene3D" id="2.30.30.40">
    <property type="entry name" value="SH3 Domains"/>
    <property type="match status" value="1"/>
</dbReference>
<dbReference type="GO" id="GO:0005737">
    <property type="term" value="C:cytoplasm"/>
    <property type="evidence" value="ECO:0007669"/>
    <property type="project" value="UniProtKB-SubCell"/>
</dbReference>
<feature type="domain" description="SH3" evidence="8">
    <location>
        <begin position="31"/>
        <end position="98"/>
    </location>
</feature>
<dbReference type="PROSITE" id="PS50002">
    <property type="entry name" value="SH3"/>
    <property type="match status" value="1"/>
</dbReference>
<evidence type="ECO:0000256" key="2">
    <source>
        <dbReference type="ARBA" id="ARBA00006692"/>
    </source>
</evidence>
<dbReference type="FunFam" id="2.30.30.40:FF:000124">
    <property type="entry name" value="obscurin isoform X2"/>
    <property type="match status" value="1"/>
</dbReference>
<dbReference type="PROSITE" id="PS50835">
    <property type="entry name" value="IG_LIKE"/>
    <property type="match status" value="2"/>
</dbReference>
<dbReference type="GO" id="GO:0055013">
    <property type="term" value="P:cardiac muscle cell development"/>
    <property type="evidence" value="ECO:0007669"/>
    <property type="project" value="UniProtKB-ARBA"/>
</dbReference>
<evidence type="ECO:0000259" key="9">
    <source>
        <dbReference type="PROSITE" id="PS50003"/>
    </source>
</evidence>
<evidence type="ECO:0000256" key="3">
    <source>
        <dbReference type="ARBA" id="ARBA00022443"/>
    </source>
</evidence>
<dbReference type="Pfam" id="PF07679">
    <property type="entry name" value="I-set"/>
    <property type="match status" value="2"/>
</dbReference>
<dbReference type="SUPFAM" id="SSF48065">
    <property type="entry name" value="DBL homology domain (DH-domain)"/>
    <property type="match status" value="1"/>
</dbReference>
<dbReference type="Gene3D" id="2.30.29.30">
    <property type="entry name" value="Pleckstrin-homology domain (PH domain)/Phosphotyrosine-binding domain (PTB)"/>
    <property type="match status" value="1"/>
</dbReference>
<evidence type="ECO:0000256" key="7">
    <source>
        <dbReference type="PROSITE-ProRule" id="PRU00192"/>
    </source>
</evidence>
<dbReference type="InterPro" id="IPR036028">
    <property type="entry name" value="SH3-like_dom_sf"/>
</dbReference>
<feature type="domain" description="DH" evidence="10">
    <location>
        <begin position="124"/>
        <end position="308"/>
    </location>
</feature>